<keyword evidence="6" id="KW-0464">Manganese</keyword>
<sequence>MSAPVAGRPSWLAPLTAALATPDRVASVVSLRPGVGGRAAAVLCLVGEGAAGPEVLFVERAATLRTHAGQIAFPGGAADPGDADLVDTALREAEEEVGVRRDAVDVLGLLPPAHVAVSGFDVTAVVGWWRDRTQARAVDLAEVASVPVVPVAELTDPARRASVRHPSGYTGPAFEVAGHLIWGLTAHLLDGVLDLAGWQRPWDRHREVPIPARYLRDRSDTTRPHPEPGGPDAH</sequence>
<evidence type="ECO:0000256" key="1">
    <source>
        <dbReference type="ARBA" id="ARBA00001936"/>
    </source>
</evidence>
<dbReference type="EMBL" id="JAGIOB010000001">
    <property type="protein sequence ID" value="MBP2417582.1"/>
    <property type="molecule type" value="Genomic_DNA"/>
</dbReference>
<dbReference type="PANTHER" id="PTHR12992:SF11">
    <property type="entry name" value="MITOCHONDRIAL COENZYME A DIPHOSPHATASE NUDT8"/>
    <property type="match status" value="1"/>
</dbReference>
<dbReference type="PROSITE" id="PS51462">
    <property type="entry name" value="NUDIX"/>
    <property type="match status" value="1"/>
</dbReference>
<organism evidence="9 10">
    <name type="scientific">Microlunatus capsulatus</name>
    <dbReference type="NCBI Taxonomy" id="99117"/>
    <lineage>
        <taxon>Bacteria</taxon>
        <taxon>Bacillati</taxon>
        <taxon>Actinomycetota</taxon>
        <taxon>Actinomycetes</taxon>
        <taxon>Propionibacteriales</taxon>
        <taxon>Propionibacteriaceae</taxon>
        <taxon>Microlunatus</taxon>
    </lineage>
</organism>
<comment type="cofactor">
    <cofactor evidence="2">
        <name>Mg(2+)</name>
        <dbReference type="ChEBI" id="CHEBI:18420"/>
    </cofactor>
</comment>
<reference evidence="9 10" key="1">
    <citation type="submission" date="2021-03" db="EMBL/GenBank/DDBJ databases">
        <title>Sequencing the genomes of 1000 actinobacteria strains.</title>
        <authorList>
            <person name="Klenk H.-P."/>
        </authorList>
    </citation>
    <scope>NUCLEOTIDE SEQUENCE [LARGE SCALE GENOMIC DNA]</scope>
    <source>
        <strain evidence="9 10">DSM 12936</strain>
    </source>
</reference>
<keyword evidence="10" id="KW-1185">Reference proteome</keyword>
<dbReference type="Proteomes" id="UP000758168">
    <property type="component" value="Unassembled WGS sequence"/>
</dbReference>
<dbReference type="SUPFAM" id="SSF55811">
    <property type="entry name" value="Nudix"/>
    <property type="match status" value="1"/>
</dbReference>
<evidence type="ECO:0000256" key="2">
    <source>
        <dbReference type="ARBA" id="ARBA00001946"/>
    </source>
</evidence>
<dbReference type="InterPro" id="IPR000086">
    <property type="entry name" value="NUDIX_hydrolase_dom"/>
</dbReference>
<feature type="region of interest" description="Disordered" evidence="7">
    <location>
        <begin position="213"/>
        <end position="234"/>
    </location>
</feature>
<dbReference type="CDD" id="cd03426">
    <property type="entry name" value="NUDIX_CoAse_Nudt7"/>
    <property type="match status" value="1"/>
</dbReference>
<name>A0ABS4ZA35_9ACTN</name>
<evidence type="ECO:0000256" key="3">
    <source>
        <dbReference type="ARBA" id="ARBA00022723"/>
    </source>
</evidence>
<keyword evidence="3" id="KW-0479">Metal-binding</keyword>
<evidence type="ECO:0000259" key="8">
    <source>
        <dbReference type="PROSITE" id="PS51462"/>
    </source>
</evidence>
<evidence type="ECO:0000256" key="7">
    <source>
        <dbReference type="SAM" id="MobiDB-lite"/>
    </source>
</evidence>
<keyword evidence="4" id="KW-0378">Hydrolase</keyword>
<evidence type="ECO:0000256" key="5">
    <source>
        <dbReference type="ARBA" id="ARBA00022842"/>
    </source>
</evidence>
<dbReference type="Gene3D" id="3.90.79.10">
    <property type="entry name" value="Nucleoside Triphosphate Pyrophosphohydrolase"/>
    <property type="match status" value="1"/>
</dbReference>
<accession>A0ABS4ZA35</accession>
<feature type="compositionally biased region" description="Basic and acidic residues" evidence="7">
    <location>
        <begin position="213"/>
        <end position="226"/>
    </location>
</feature>
<dbReference type="InterPro" id="IPR015797">
    <property type="entry name" value="NUDIX_hydrolase-like_dom_sf"/>
</dbReference>
<evidence type="ECO:0000313" key="9">
    <source>
        <dbReference type="EMBL" id="MBP2417582.1"/>
    </source>
</evidence>
<protein>
    <submittedName>
        <fullName evidence="9">8-oxo-dGTP pyrophosphatase MutT (NUDIX family)</fullName>
    </submittedName>
</protein>
<proteinExistence type="predicted"/>
<feature type="domain" description="Nudix hydrolase" evidence="8">
    <location>
        <begin position="37"/>
        <end position="175"/>
    </location>
</feature>
<dbReference type="InterPro" id="IPR045121">
    <property type="entry name" value="CoAse"/>
</dbReference>
<dbReference type="PANTHER" id="PTHR12992">
    <property type="entry name" value="NUDIX HYDROLASE"/>
    <property type="match status" value="1"/>
</dbReference>
<gene>
    <name evidence="9" type="ORF">JOF54_002504</name>
</gene>
<comment type="caution">
    <text evidence="9">The sequence shown here is derived from an EMBL/GenBank/DDBJ whole genome shotgun (WGS) entry which is preliminary data.</text>
</comment>
<evidence type="ECO:0000313" key="10">
    <source>
        <dbReference type="Proteomes" id="UP000758168"/>
    </source>
</evidence>
<keyword evidence="5" id="KW-0460">Magnesium</keyword>
<evidence type="ECO:0000256" key="6">
    <source>
        <dbReference type="ARBA" id="ARBA00023211"/>
    </source>
</evidence>
<comment type="cofactor">
    <cofactor evidence="1">
        <name>Mn(2+)</name>
        <dbReference type="ChEBI" id="CHEBI:29035"/>
    </cofactor>
</comment>
<evidence type="ECO:0000256" key="4">
    <source>
        <dbReference type="ARBA" id="ARBA00022801"/>
    </source>
</evidence>
<dbReference type="Pfam" id="PF00293">
    <property type="entry name" value="NUDIX"/>
    <property type="match status" value="1"/>
</dbReference>
<dbReference type="RefSeq" id="WP_307804111.1">
    <property type="nucleotide sequence ID" value="NZ_BAAAMH010000003.1"/>
</dbReference>